<dbReference type="EMBL" id="LCTW02000048">
    <property type="protein sequence ID" value="KXX80863.1"/>
    <property type="molecule type" value="Genomic_DNA"/>
</dbReference>
<name>A0A175WB70_9PEZI</name>
<feature type="region of interest" description="Disordered" evidence="1">
    <location>
        <begin position="249"/>
        <end position="303"/>
    </location>
</feature>
<feature type="compositionally biased region" description="Low complexity" evidence="1">
    <location>
        <begin position="852"/>
        <end position="879"/>
    </location>
</feature>
<protein>
    <submittedName>
        <fullName evidence="2">Uncharacterized protein</fullName>
    </submittedName>
</protein>
<organism evidence="2 3">
    <name type="scientific">Madurella mycetomatis</name>
    <dbReference type="NCBI Taxonomy" id="100816"/>
    <lineage>
        <taxon>Eukaryota</taxon>
        <taxon>Fungi</taxon>
        <taxon>Dikarya</taxon>
        <taxon>Ascomycota</taxon>
        <taxon>Pezizomycotina</taxon>
        <taxon>Sordariomycetes</taxon>
        <taxon>Sordariomycetidae</taxon>
        <taxon>Sordariales</taxon>
        <taxon>Sordariales incertae sedis</taxon>
        <taxon>Madurella</taxon>
    </lineage>
</organism>
<feature type="compositionally biased region" description="Basic and acidic residues" evidence="1">
    <location>
        <begin position="770"/>
        <end position="783"/>
    </location>
</feature>
<reference evidence="2 3" key="1">
    <citation type="journal article" date="2016" name="Genome Announc.">
        <title>Genome Sequence of Madurella mycetomatis mm55, Isolated from a Human Mycetoma Case in Sudan.</title>
        <authorList>
            <person name="Smit S."/>
            <person name="Derks M.F."/>
            <person name="Bervoets S."/>
            <person name="Fahal A."/>
            <person name="van Leeuwen W."/>
            <person name="van Belkum A."/>
            <person name="van de Sande W.W."/>
        </authorList>
    </citation>
    <scope>NUCLEOTIDE SEQUENCE [LARGE SCALE GENOMIC DNA]</scope>
    <source>
        <strain evidence="3">mm55</strain>
    </source>
</reference>
<evidence type="ECO:0000256" key="1">
    <source>
        <dbReference type="SAM" id="MobiDB-lite"/>
    </source>
</evidence>
<sequence>MPRNQQPLTAATANPNAATAAAAVFKRHESNSSLSAAAAAAALRARPMTPTRVADIQTKRTLRRSASVASTGGGSEIQGRPGLHRRGSSGSMTERTFRTPSPHRPSSSGSSHRQTQSLGHDAPPVPALPRDVETAPKSPGAGTQAQQHRRANSLGRGTTPLRLASQKLGTEGAPAWFSAAKLGDPSHVRKTDPAMASPPSSPFDVSVHGDETADGARPSSQASSINFSYPARTRVNSLPSIHTAEVFTTTQAPSRVNQPQSSVEDAQAAPVSRIKQQPRGQPPSPPPATRSASTSSDALIYDPNSRRMVRQAELLPIQRIVLDASRQPSKKKRRAPQRAGSHLAAGTMSRTKSDASRASGEVRTRPVSAHMQAQPPTLVEAAPTREVRAIEEPAIKAIVNSPRIEAQKLEQQRAQDAAGLAQISAQTALRTTTDTARHAVRRQPSVVTEESEPEDLESEQTAQRVISDTLDSAPARQRMYPNPDTKNSPRTQPPLKANAPASPPPSVTDQMPKQFPQPVDISRDEESKHGAVKLAQITRTHSNSPVRQAHFGPVQNNLTVKHSPPARSISPRKSALKHTSPPRRHVPFWRHRRRANPMHANRHRWLSNVGNVKRDIASLEDDEVMKPRPALPSFGSVRDRKPRDTSPDRDERPLVRPRGEVKYTSPLLPSPPLGLSRDHAIGTALSKEHEDGSKHAANTSRFREPLPPVVTSVEGTGYDSDSSSSSSLISSVFEPSEAPIAVTAPRPVEVAESQTLRPEVVVNGTAANTDTERSAQVIKEDGALRPQIPAVPVSQPPPAVMENKSLRQYPEVPGGFPEDESDQSAASAAKLTPTPMVVPPTADAPNVGQSTSAAAQAPQAPQAAAAESSSDSESSIYSDAYEDLSEIEGDGFQSLDAVVDSPMQSSSRAAAVPRQVSEPSMSKRHDNAPNLQTDISSATTAVEISPSELPQDEWERVKTYWKSLTAEKRAQLEREAREDAGMEADLEEVKPEAKSKKRSRRSVGIPSGKR</sequence>
<evidence type="ECO:0000313" key="3">
    <source>
        <dbReference type="Proteomes" id="UP000078237"/>
    </source>
</evidence>
<accession>A0A175WB70</accession>
<feature type="region of interest" description="Disordered" evidence="1">
    <location>
        <begin position="324"/>
        <end position="373"/>
    </location>
</feature>
<dbReference type="STRING" id="100816.A0A175WB70"/>
<feature type="compositionally biased region" description="Polar residues" evidence="1">
    <location>
        <begin position="249"/>
        <end position="264"/>
    </location>
</feature>
<feature type="compositionally biased region" description="Low complexity" evidence="1">
    <location>
        <begin position="719"/>
        <end position="730"/>
    </location>
</feature>
<dbReference type="OrthoDB" id="5423926at2759"/>
<feature type="region of interest" description="Disordered" evidence="1">
    <location>
        <begin position="972"/>
        <end position="1010"/>
    </location>
</feature>
<proteinExistence type="predicted"/>
<dbReference type="AlphaFoldDB" id="A0A175WB70"/>
<dbReference type="VEuPathDB" id="FungiDB:MMYC01_202093"/>
<feature type="region of interest" description="Disordered" evidence="1">
    <location>
        <begin position="429"/>
        <end position="527"/>
    </location>
</feature>
<feature type="compositionally biased region" description="Basic and acidic residues" evidence="1">
    <location>
        <begin position="676"/>
        <end position="694"/>
    </location>
</feature>
<evidence type="ECO:0000313" key="2">
    <source>
        <dbReference type="EMBL" id="KXX80863.1"/>
    </source>
</evidence>
<feature type="compositionally biased region" description="Low complexity" evidence="1">
    <location>
        <begin position="98"/>
        <end position="117"/>
    </location>
</feature>
<feature type="compositionally biased region" description="Basic residues" evidence="1">
    <location>
        <begin position="574"/>
        <end position="584"/>
    </location>
</feature>
<comment type="caution">
    <text evidence="2">The sequence shown here is derived from an EMBL/GenBank/DDBJ whole genome shotgun (WGS) entry which is preliminary data.</text>
</comment>
<dbReference type="Proteomes" id="UP000078237">
    <property type="component" value="Unassembled WGS sequence"/>
</dbReference>
<feature type="compositionally biased region" description="Basic and acidic residues" evidence="1">
    <location>
        <begin position="637"/>
        <end position="661"/>
    </location>
</feature>
<feature type="region of interest" description="Disordered" evidence="1">
    <location>
        <begin position="556"/>
        <end position="584"/>
    </location>
</feature>
<feature type="compositionally biased region" description="Acidic residues" evidence="1">
    <location>
        <begin position="880"/>
        <end position="889"/>
    </location>
</feature>
<gene>
    <name evidence="2" type="ORF">MMYC01_202093</name>
</gene>
<feature type="compositionally biased region" description="Acidic residues" evidence="1">
    <location>
        <begin position="449"/>
        <end position="458"/>
    </location>
</feature>
<feature type="region of interest" description="Disordered" evidence="1">
    <location>
        <begin position="761"/>
        <end position="951"/>
    </location>
</feature>
<feature type="region of interest" description="Disordered" evidence="1">
    <location>
        <begin position="43"/>
        <end position="158"/>
    </location>
</feature>
<feature type="region of interest" description="Disordered" evidence="1">
    <location>
        <begin position="187"/>
        <end position="225"/>
    </location>
</feature>
<feature type="compositionally biased region" description="Polar residues" evidence="1">
    <location>
        <begin position="929"/>
        <end position="942"/>
    </location>
</feature>
<keyword evidence="3" id="KW-1185">Reference proteome</keyword>
<feature type="compositionally biased region" description="Basic and acidic residues" evidence="1">
    <location>
        <begin position="351"/>
        <end position="364"/>
    </location>
</feature>
<feature type="compositionally biased region" description="Polar residues" evidence="1">
    <location>
        <begin position="460"/>
        <end position="470"/>
    </location>
</feature>
<feature type="region of interest" description="Disordered" evidence="1">
    <location>
        <begin position="620"/>
        <end position="730"/>
    </location>
</feature>